<sequence>MDTIGIGLIGTGFMGKCHALAFNAVKAAFEDAVPRPELRMLCDVDAARARHCAQAFGFAASTTDWRRVVEDPAVDLVSITVPNGLHREIAVAALEAGKHVYCEKPMALTLEDAEAMAAAARRAAGRTIVGYNYVRNPAIAHARHLVEAGALGRILHFRGIVDEDYMADPALPWSWRCRRAEAGLGTLGDITVHLLSMAHLLVGPVVRLAAAVETVHRERPVPGGGMAEVENDDLAHALVKFESGVSGVLASSRVAWGRKNRLAWEIHGSRGTLVFDQERMNELQLFEAAGEPATRGFRTILTGPLHPPFDRFCPAAGHGLGFNDLKVIEAAEFLRAIAAGTRPRFDFEEALAIERVIDGFARSAAAGAWVDVP</sequence>
<proteinExistence type="predicted"/>
<evidence type="ECO:0000313" key="5">
    <source>
        <dbReference type="Proteomes" id="UP000646365"/>
    </source>
</evidence>
<evidence type="ECO:0000259" key="3">
    <source>
        <dbReference type="Pfam" id="PF22725"/>
    </source>
</evidence>
<dbReference type="InterPro" id="IPR055170">
    <property type="entry name" value="GFO_IDH_MocA-like_dom"/>
</dbReference>
<dbReference type="PANTHER" id="PTHR43818:SF11">
    <property type="entry name" value="BCDNA.GH03377"/>
    <property type="match status" value="1"/>
</dbReference>
<protein>
    <submittedName>
        <fullName evidence="4">Myo-inositol 2-dehydrogenase</fullName>
    </submittedName>
</protein>
<reference evidence="4" key="1">
    <citation type="journal article" date="2014" name="Int. J. Syst. Evol. Microbiol.">
        <title>Complete genome sequence of Corynebacterium casei LMG S-19264T (=DSM 44701T), isolated from a smear-ripened cheese.</title>
        <authorList>
            <consortium name="US DOE Joint Genome Institute (JGI-PGF)"/>
            <person name="Walter F."/>
            <person name="Albersmeier A."/>
            <person name="Kalinowski J."/>
            <person name="Ruckert C."/>
        </authorList>
    </citation>
    <scope>NUCLEOTIDE SEQUENCE</scope>
    <source>
        <strain evidence="4">CGMCC 1.15725</strain>
    </source>
</reference>
<comment type="caution">
    <text evidence="4">The sequence shown here is derived from an EMBL/GenBank/DDBJ whole genome shotgun (WGS) entry which is preliminary data.</text>
</comment>
<dbReference type="EMBL" id="BMJQ01000036">
    <property type="protein sequence ID" value="GGF51018.1"/>
    <property type="molecule type" value="Genomic_DNA"/>
</dbReference>
<dbReference type="PANTHER" id="PTHR43818">
    <property type="entry name" value="BCDNA.GH03377"/>
    <property type="match status" value="1"/>
</dbReference>
<dbReference type="RefSeq" id="WP_189052551.1">
    <property type="nucleotide sequence ID" value="NZ_BMJQ01000036.1"/>
</dbReference>
<dbReference type="Proteomes" id="UP000646365">
    <property type="component" value="Unassembled WGS sequence"/>
</dbReference>
<dbReference type="InterPro" id="IPR036291">
    <property type="entry name" value="NAD(P)-bd_dom_sf"/>
</dbReference>
<evidence type="ECO:0000256" key="1">
    <source>
        <dbReference type="ARBA" id="ARBA00023002"/>
    </source>
</evidence>
<keyword evidence="1" id="KW-0560">Oxidoreductase</keyword>
<gene>
    <name evidence="4" type="ORF">GCM10011611_66800</name>
</gene>
<feature type="domain" description="Gfo/Idh/MocA-like oxidoreductase N-terminal" evidence="2">
    <location>
        <begin position="5"/>
        <end position="131"/>
    </location>
</feature>
<evidence type="ECO:0000313" key="4">
    <source>
        <dbReference type="EMBL" id="GGF51018.1"/>
    </source>
</evidence>
<dbReference type="Pfam" id="PF01408">
    <property type="entry name" value="GFO_IDH_MocA"/>
    <property type="match status" value="1"/>
</dbReference>
<organism evidence="4 5">
    <name type="scientific">Aliidongia dinghuensis</name>
    <dbReference type="NCBI Taxonomy" id="1867774"/>
    <lineage>
        <taxon>Bacteria</taxon>
        <taxon>Pseudomonadati</taxon>
        <taxon>Pseudomonadota</taxon>
        <taxon>Alphaproteobacteria</taxon>
        <taxon>Rhodospirillales</taxon>
        <taxon>Dongiaceae</taxon>
        <taxon>Aliidongia</taxon>
    </lineage>
</organism>
<dbReference type="GO" id="GO:0016491">
    <property type="term" value="F:oxidoreductase activity"/>
    <property type="evidence" value="ECO:0007669"/>
    <property type="project" value="UniProtKB-KW"/>
</dbReference>
<dbReference type="SUPFAM" id="SSF51735">
    <property type="entry name" value="NAD(P)-binding Rossmann-fold domains"/>
    <property type="match status" value="1"/>
</dbReference>
<reference evidence="4" key="2">
    <citation type="submission" date="2020-09" db="EMBL/GenBank/DDBJ databases">
        <authorList>
            <person name="Sun Q."/>
            <person name="Zhou Y."/>
        </authorList>
    </citation>
    <scope>NUCLEOTIDE SEQUENCE</scope>
    <source>
        <strain evidence="4">CGMCC 1.15725</strain>
    </source>
</reference>
<dbReference type="SUPFAM" id="SSF55347">
    <property type="entry name" value="Glyceraldehyde-3-phosphate dehydrogenase-like, C-terminal domain"/>
    <property type="match status" value="1"/>
</dbReference>
<dbReference type="InterPro" id="IPR050463">
    <property type="entry name" value="Gfo/Idh/MocA_oxidrdct_glycsds"/>
</dbReference>
<accession>A0A8J2Z1R2</accession>
<dbReference type="InterPro" id="IPR000683">
    <property type="entry name" value="Gfo/Idh/MocA-like_OxRdtase_N"/>
</dbReference>
<keyword evidence="5" id="KW-1185">Reference proteome</keyword>
<evidence type="ECO:0000259" key="2">
    <source>
        <dbReference type="Pfam" id="PF01408"/>
    </source>
</evidence>
<dbReference type="Pfam" id="PF22725">
    <property type="entry name" value="GFO_IDH_MocA_C3"/>
    <property type="match status" value="1"/>
</dbReference>
<feature type="domain" description="GFO/IDH/MocA-like oxidoreductase" evidence="3">
    <location>
        <begin position="140"/>
        <end position="273"/>
    </location>
</feature>
<dbReference type="GO" id="GO:0000166">
    <property type="term" value="F:nucleotide binding"/>
    <property type="evidence" value="ECO:0007669"/>
    <property type="project" value="InterPro"/>
</dbReference>
<dbReference type="Gene3D" id="3.30.360.10">
    <property type="entry name" value="Dihydrodipicolinate Reductase, domain 2"/>
    <property type="match status" value="1"/>
</dbReference>
<name>A0A8J2Z1R2_9PROT</name>
<dbReference type="Gene3D" id="3.40.50.720">
    <property type="entry name" value="NAD(P)-binding Rossmann-like Domain"/>
    <property type="match status" value="1"/>
</dbReference>
<dbReference type="AlphaFoldDB" id="A0A8J2Z1R2"/>